<dbReference type="EMBL" id="JH930472">
    <property type="protein sequence ID" value="EKM55138.1"/>
    <property type="molecule type" value="Genomic_DNA"/>
</dbReference>
<dbReference type="GeneID" id="18916332"/>
<name>K5VUD4_PHACS</name>
<organism evidence="1 2">
    <name type="scientific">Phanerochaete carnosa (strain HHB-10118-sp)</name>
    <name type="common">White-rot fungus</name>
    <name type="synonym">Peniophora carnosa</name>
    <dbReference type="NCBI Taxonomy" id="650164"/>
    <lineage>
        <taxon>Eukaryota</taxon>
        <taxon>Fungi</taxon>
        <taxon>Dikarya</taxon>
        <taxon>Basidiomycota</taxon>
        <taxon>Agaricomycotina</taxon>
        <taxon>Agaricomycetes</taxon>
        <taxon>Polyporales</taxon>
        <taxon>Phanerochaetaceae</taxon>
        <taxon>Phanerochaete</taxon>
    </lineage>
</organism>
<proteinExistence type="predicted"/>
<sequence>MLELSETCFPSPPLWMTLVQLLPVSRTIHQSYQPGLFKPHGRVSHNVALKSSLKCIKSLSLLRCDFPSLRMLFRILEILPACRSSISARLHGQVNPSRQLTLRIIFVPVPSVMSAKFHCVVAQTTRRCLLGSWPPRVHDIRSLDVELRSRQSLRKYGPLWSLSGRS</sequence>
<evidence type="ECO:0000313" key="1">
    <source>
        <dbReference type="EMBL" id="EKM55138.1"/>
    </source>
</evidence>
<dbReference type="AlphaFoldDB" id="K5VUD4"/>
<keyword evidence="2" id="KW-1185">Reference proteome</keyword>
<dbReference type="HOGENOM" id="CLU_1603330_0_0_1"/>
<gene>
    <name evidence="1" type="ORF">PHACADRAFT_255551</name>
</gene>
<dbReference type="KEGG" id="pco:PHACADRAFT_255551"/>
<reference evidence="1 2" key="1">
    <citation type="journal article" date="2012" name="BMC Genomics">
        <title>Comparative genomics of the white-rot fungi, Phanerochaete carnosa and P. chrysosporium, to elucidate the genetic basis of the distinct wood types they colonize.</title>
        <authorList>
            <person name="Suzuki H."/>
            <person name="MacDonald J."/>
            <person name="Syed K."/>
            <person name="Salamov A."/>
            <person name="Hori C."/>
            <person name="Aerts A."/>
            <person name="Henrissat B."/>
            <person name="Wiebenga A."/>
            <person name="vanKuyk P.A."/>
            <person name="Barry K."/>
            <person name="Lindquist E."/>
            <person name="LaButti K."/>
            <person name="Lapidus A."/>
            <person name="Lucas S."/>
            <person name="Coutinho P."/>
            <person name="Gong Y."/>
            <person name="Samejima M."/>
            <person name="Mahadevan R."/>
            <person name="Abou-Zaid M."/>
            <person name="de Vries R.P."/>
            <person name="Igarashi K."/>
            <person name="Yadav J.S."/>
            <person name="Grigoriev I.V."/>
            <person name="Master E.R."/>
        </authorList>
    </citation>
    <scope>NUCLEOTIDE SEQUENCE [LARGE SCALE GENOMIC DNA]</scope>
    <source>
        <strain evidence="1 2">HHB-10118-sp</strain>
    </source>
</reference>
<dbReference type="InParanoid" id="K5VUD4"/>
<dbReference type="Proteomes" id="UP000008370">
    <property type="component" value="Unassembled WGS sequence"/>
</dbReference>
<protein>
    <submittedName>
        <fullName evidence="1">Uncharacterized protein</fullName>
    </submittedName>
</protein>
<accession>K5VUD4</accession>
<evidence type="ECO:0000313" key="2">
    <source>
        <dbReference type="Proteomes" id="UP000008370"/>
    </source>
</evidence>
<dbReference type="RefSeq" id="XP_007395481.1">
    <property type="nucleotide sequence ID" value="XM_007395419.1"/>
</dbReference>